<feature type="signal peptide" evidence="4">
    <location>
        <begin position="1"/>
        <end position="24"/>
    </location>
</feature>
<comment type="caution">
    <text evidence="6">The sequence shown here is derived from an EMBL/GenBank/DDBJ whole genome shotgun (WGS) entry which is preliminary data.</text>
</comment>
<dbReference type="EMBL" id="CAKMRJ010004445">
    <property type="protein sequence ID" value="CAH1436163.1"/>
    <property type="molecule type" value="Genomic_DNA"/>
</dbReference>
<accession>A0AAU9NE84</accession>
<feature type="region of interest" description="Disordered" evidence="3">
    <location>
        <begin position="285"/>
        <end position="309"/>
    </location>
</feature>
<gene>
    <name evidence="6" type="ORF">LVIROSA_LOCUS22553</name>
</gene>
<protein>
    <recommendedName>
        <fullName evidence="5">Wall-associated receptor kinase galacturonan-binding domain-containing protein</fullName>
    </recommendedName>
</protein>
<dbReference type="Pfam" id="PF13947">
    <property type="entry name" value="GUB_WAK_bind"/>
    <property type="match status" value="1"/>
</dbReference>
<sequence>MQVFRVLPLFILISLTTTTTITKAKRISKKGCNDTCGGILIPFPFGIGSNCFLNKWYNVDCNSSIPYLSALNNVELLSANSFGDVTVNISMTFDCENSMQNSTLVLSEESPFSVSDYENNLLVKGCGIYADVKENGSIVAGCSMICPNDTGGDRNNCFGVGCCQDTIPYYLKSFSLNRTGLERPAGDGSCGSAFFMGREYFPSAGFPRQSVDGHIIYVPITLFWYTRYTDISSNWPECKRCALKGGYCSINVDAASGVSCYIYGRSKTGVILANILLFKKKNSLEQDDDAEEESDGIDDGLNETANGEPERWWPVLFQRSFYEEG</sequence>
<dbReference type="InterPro" id="IPR025287">
    <property type="entry name" value="WAK_GUB"/>
</dbReference>
<comment type="subcellular location">
    <subcellularLocation>
        <location evidence="1">Membrane</location>
        <topology evidence="1">Single-pass membrane protein</topology>
    </subcellularLocation>
</comment>
<dbReference type="PANTHER" id="PTHR33491">
    <property type="entry name" value="OSJNBA0016N04.9 PROTEIN"/>
    <property type="match status" value="1"/>
</dbReference>
<feature type="domain" description="Wall-associated receptor kinase galacturonan-binding" evidence="5">
    <location>
        <begin position="32"/>
        <end position="79"/>
    </location>
</feature>
<feature type="chain" id="PRO_5043617039" description="Wall-associated receptor kinase galacturonan-binding domain-containing protein" evidence="4">
    <location>
        <begin position="25"/>
        <end position="325"/>
    </location>
</feature>
<evidence type="ECO:0000256" key="2">
    <source>
        <dbReference type="ARBA" id="ARBA00022729"/>
    </source>
</evidence>
<evidence type="ECO:0000313" key="7">
    <source>
        <dbReference type="Proteomes" id="UP001157418"/>
    </source>
</evidence>
<name>A0AAU9NE84_9ASTR</name>
<keyword evidence="2 4" id="KW-0732">Signal</keyword>
<dbReference type="GO" id="GO:0016020">
    <property type="term" value="C:membrane"/>
    <property type="evidence" value="ECO:0007669"/>
    <property type="project" value="UniProtKB-SubCell"/>
</dbReference>
<organism evidence="6 7">
    <name type="scientific">Lactuca virosa</name>
    <dbReference type="NCBI Taxonomy" id="75947"/>
    <lineage>
        <taxon>Eukaryota</taxon>
        <taxon>Viridiplantae</taxon>
        <taxon>Streptophyta</taxon>
        <taxon>Embryophyta</taxon>
        <taxon>Tracheophyta</taxon>
        <taxon>Spermatophyta</taxon>
        <taxon>Magnoliopsida</taxon>
        <taxon>eudicotyledons</taxon>
        <taxon>Gunneridae</taxon>
        <taxon>Pentapetalae</taxon>
        <taxon>asterids</taxon>
        <taxon>campanulids</taxon>
        <taxon>Asterales</taxon>
        <taxon>Asteraceae</taxon>
        <taxon>Cichorioideae</taxon>
        <taxon>Cichorieae</taxon>
        <taxon>Lactucinae</taxon>
        <taxon>Lactuca</taxon>
    </lineage>
</organism>
<keyword evidence="7" id="KW-1185">Reference proteome</keyword>
<feature type="compositionally biased region" description="Acidic residues" evidence="3">
    <location>
        <begin position="285"/>
        <end position="301"/>
    </location>
</feature>
<dbReference type="GO" id="GO:0030247">
    <property type="term" value="F:polysaccharide binding"/>
    <property type="evidence" value="ECO:0007669"/>
    <property type="project" value="InterPro"/>
</dbReference>
<proteinExistence type="predicted"/>
<dbReference type="AlphaFoldDB" id="A0AAU9NE84"/>
<dbReference type="Proteomes" id="UP001157418">
    <property type="component" value="Unassembled WGS sequence"/>
</dbReference>
<evidence type="ECO:0000313" key="6">
    <source>
        <dbReference type="EMBL" id="CAH1436163.1"/>
    </source>
</evidence>
<evidence type="ECO:0000256" key="4">
    <source>
        <dbReference type="SAM" id="SignalP"/>
    </source>
</evidence>
<evidence type="ECO:0000259" key="5">
    <source>
        <dbReference type="Pfam" id="PF13947"/>
    </source>
</evidence>
<reference evidence="6 7" key="1">
    <citation type="submission" date="2022-01" db="EMBL/GenBank/DDBJ databases">
        <authorList>
            <person name="Xiong W."/>
            <person name="Schranz E."/>
        </authorList>
    </citation>
    <scope>NUCLEOTIDE SEQUENCE [LARGE SCALE GENOMIC DNA]</scope>
</reference>
<evidence type="ECO:0000256" key="1">
    <source>
        <dbReference type="ARBA" id="ARBA00004167"/>
    </source>
</evidence>
<evidence type="ECO:0000256" key="3">
    <source>
        <dbReference type="SAM" id="MobiDB-lite"/>
    </source>
</evidence>